<feature type="non-terminal residue" evidence="4">
    <location>
        <position position="1"/>
    </location>
</feature>
<gene>
    <name evidence="4" type="ORF">A2U01_0016531</name>
</gene>
<dbReference type="InterPro" id="IPR054722">
    <property type="entry name" value="PolX-like_BBD"/>
</dbReference>
<name>A0A392N7J1_9FABA</name>
<dbReference type="Pfam" id="PF22936">
    <property type="entry name" value="Pol_BBD"/>
    <property type="match status" value="1"/>
</dbReference>
<dbReference type="Pfam" id="PF13976">
    <property type="entry name" value="gag_pre-integrs"/>
    <property type="match status" value="1"/>
</dbReference>
<evidence type="ECO:0000313" key="4">
    <source>
        <dbReference type="EMBL" id="MCH95552.1"/>
    </source>
</evidence>
<evidence type="ECO:0000259" key="2">
    <source>
        <dbReference type="Pfam" id="PF13976"/>
    </source>
</evidence>
<comment type="caution">
    <text evidence="4">The sequence shown here is derived from an EMBL/GenBank/DDBJ whole genome shotgun (WGS) entry which is preliminary data.</text>
</comment>
<dbReference type="AlphaFoldDB" id="A0A392N7J1"/>
<proteinExistence type="predicted"/>
<dbReference type="EMBL" id="LXQA010030108">
    <property type="protein sequence ID" value="MCH95552.1"/>
    <property type="molecule type" value="Genomic_DNA"/>
</dbReference>
<evidence type="ECO:0000313" key="5">
    <source>
        <dbReference type="Proteomes" id="UP000265520"/>
    </source>
</evidence>
<evidence type="ECO:0000259" key="3">
    <source>
        <dbReference type="Pfam" id="PF22936"/>
    </source>
</evidence>
<feature type="domain" description="GAG-pre-integrase" evidence="2">
    <location>
        <begin position="299"/>
        <end position="354"/>
    </location>
</feature>
<keyword evidence="5" id="KW-1185">Reference proteome</keyword>
<dbReference type="Proteomes" id="UP000265520">
    <property type="component" value="Unassembled WGS sequence"/>
</dbReference>
<sequence>LTGICMSDAESCDKDVSYEEIATSYKELCVRSEEVCKALEKQKRTITRLQAEKSELLSTISGLNDEVTLLNSKIEHMRKQVRMMNNVTDMLEEILEVGQKSGKKKGIDFDYQPMNTQKQKPAKDFVPSEGKYDPTMSKLMFQHPKRHQGTKTKTKPQPWICHYYGRKGNIRPFCFKLYGFIAHTSFKASSREDWYFDSGCSRHMTGFEKFLVDIKSYSTSFVTFGDGAKGEIKGVGKLINSGLLKLEDVLLVKGLTANLISISQLCDQGLKVNFTKSECLVTNDKGDVLMKGVRSKDNCYLWVPQEAADLSTCLISKEDEVKLWHQKHGHLNLREMKMIISEEAIRGLPKLKIEEGNIC</sequence>
<keyword evidence="1" id="KW-0175">Coiled coil</keyword>
<protein>
    <submittedName>
        <fullName evidence="4">Gag-pol polyprotein</fullName>
    </submittedName>
</protein>
<feature type="non-terminal residue" evidence="4">
    <location>
        <position position="359"/>
    </location>
</feature>
<accession>A0A392N7J1</accession>
<feature type="coiled-coil region" evidence="1">
    <location>
        <begin position="32"/>
        <end position="80"/>
    </location>
</feature>
<organism evidence="4 5">
    <name type="scientific">Trifolium medium</name>
    <dbReference type="NCBI Taxonomy" id="97028"/>
    <lineage>
        <taxon>Eukaryota</taxon>
        <taxon>Viridiplantae</taxon>
        <taxon>Streptophyta</taxon>
        <taxon>Embryophyta</taxon>
        <taxon>Tracheophyta</taxon>
        <taxon>Spermatophyta</taxon>
        <taxon>Magnoliopsida</taxon>
        <taxon>eudicotyledons</taxon>
        <taxon>Gunneridae</taxon>
        <taxon>Pentapetalae</taxon>
        <taxon>rosids</taxon>
        <taxon>fabids</taxon>
        <taxon>Fabales</taxon>
        <taxon>Fabaceae</taxon>
        <taxon>Papilionoideae</taxon>
        <taxon>50 kb inversion clade</taxon>
        <taxon>NPAAA clade</taxon>
        <taxon>Hologalegina</taxon>
        <taxon>IRL clade</taxon>
        <taxon>Trifolieae</taxon>
        <taxon>Trifolium</taxon>
    </lineage>
</organism>
<dbReference type="InterPro" id="IPR025724">
    <property type="entry name" value="GAG-pre-integrase_dom"/>
</dbReference>
<reference evidence="4 5" key="1">
    <citation type="journal article" date="2018" name="Front. Plant Sci.">
        <title>Red Clover (Trifolium pratense) and Zigzag Clover (T. medium) - A Picture of Genomic Similarities and Differences.</title>
        <authorList>
            <person name="Dluhosova J."/>
            <person name="Istvanek J."/>
            <person name="Nedelnik J."/>
            <person name="Repkova J."/>
        </authorList>
    </citation>
    <scope>NUCLEOTIDE SEQUENCE [LARGE SCALE GENOMIC DNA]</scope>
    <source>
        <strain evidence="5">cv. 10/8</strain>
        <tissue evidence="4">Leaf</tissue>
    </source>
</reference>
<evidence type="ECO:0000256" key="1">
    <source>
        <dbReference type="SAM" id="Coils"/>
    </source>
</evidence>
<feature type="domain" description="Retrovirus-related Pol polyprotein from transposon TNT 1-94-like beta-barrel" evidence="3">
    <location>
        <begin position="194"/>
        <end position="269"/>
    </location>
</feature>